<name>A0A6N8I1D6_9FIRM</name>
<comment type="caution">
    <text evidence="2">The sequence shown here is derived from an EMBL/GenBank/DDBJ whole genome shotgun (WGS) entry which is preliminary data.</text>
</comment>
<feature type="compositionally biased region" description="Low complexity" evidence="1">
    <location>
        <begin position="108"/>
        <end position="122"/>
    </location>
</feature>
<dbReference type="AlphaFoldDB" id="A0A6N8I1D6"/>
<dbReference type="EMBL" id="VWXL01000071">
    <property type="protein sequence ID" value="MVB11728.1"/>
    <property type="molecule type" value="Genomic_DNA"/>
</dbReference>
<feature type="compositionally biased region" description="Polar residues" evidence="1">
    <location>
        <begin position="11"/>
        <end position="33"/>
    </location>
</feature>
<dbReference type="Proteomes" id="UP000469440">
    <property type="component" value="Unassembled WGS sequence"/>
</dbReference>
<proteinExistence type="predicted"/>
<reference evidence="2 3" key="1">
    <citation type="submission" date="2019-09" db="EMBL/GenBank/DDBJ databases">
        <title>Genome sequence of Clostridium sp. EA1.</title>
        <authorList>
            <person name="Poehlein A."/>
            <person name="Bengelsdorf F.R."/>
            <person name="Daniel R."/>
        </authorList>
    </citation>
    <scope>NUCLEOTIDE SEQUENCE [LARGE SCALE GENOMIC DNA]</scope>
    <source>
        <strain evidence="2 3">EA1</strain>
    </source>
</reference>
<dbReference type="InterPro" id="IPR046680">
    <property type="entry name" value="DUF6550"/>
</dbReference>
<dbReference type="Pfam" id="PF20187">
    <property type="entry name" value="DUF6550"/>
    <property type="match status" value="1"/>
</dbReference>
<feature type="compositionally biased region" description="Polar residues" evidence="1">
    <location>
        <begin position="68"/>
        <end position="77"/>
    </location>
</feature>
<keyword evidence="3" id="KW-1185">Reference proteome</keyword>
<evidence type="ECO:0000256" key="1">
    <source>
        <dbReference type="SAM" id="MobiDB-lite"/>
    </source>
</evidence>
<evidence type="ECO:0000313" key="3">
    <source>
        <dbReference type="Proteomes" id="UP000469440"/>
    </source>
</evidence>
<feature type="compositionally biased region" description="Polar residues" evidence="1">
    <location>
        <begin position="40"/>
        <end position="59"/>
    </location>
</feature>
<evidence type="ECO:0000313" key="2">
    <source>
        <dbReference type="EMBL" id="MVB11728.1"/>
    </source>
</evidence>
<gene>
    <name evidence="2" type="ORF">CAFE_24520</name>
</gene>
<sequence>MLVVAIAAQFRTGTPTDRQVDTSSTASDASVPSISAPGATDSSPDVSVSAISAPDTASQGGAKDTGDPSGTDQSIQAEVTKPSAPSAEAKTNPNQTPDGKKASKTDNGTPTADSSSKSSTPKSGDKKDGKIYIPGFGWVTDNGGGGSGTTAGDMYENGNKIGNMS</sequence>
<dbReference type="RefSeq" id="WP_330593981.1">
    <property type="nucleotide sequence ID" value="NZ_VWXL01000071.1"/>
</dbReference>
<organism evidence="2 3">
    <name type="scientific">Caproicibacter fermentans</name>
    <dbReference type="NCBI Taxonomy" id="2576756"/>
    <lineage>
        <taxon>Bacteria</taxon>
        <taxon>Bacillati</taxon>
        <taxon>Bacillota</taxon>
        <taxon>Clostridia</taxon>
        <taxon>Eubacteriales</taxon>
        <taxon>Acutalibacteraceae</taxon>
        <taxon>Caproicibacter</taxon>
    </lineage>
</organism>
<accession>A0A6N8I1D6</accession>
<feature type="region of interest" description="Disordered" evidence="1">
    <location>
        <begin position="9"/>
        <end position="165"/>
    </location>
</feature>
<protein>
    <submittedName>
        <fullName evidence="2">Uncharacterized protein</fullName>
    </submittedName>
</protein>